<protein>
    <submittedName>
        <fullName evidence="1">14494_t:CDS:1</fullName>
    </submittedName>
</protein>
<comment type="caution">
    <text evidence="1">The sequence shown here is derived from an EMBL/GenBank/DDBJ whole genome shotgun (WGS) entry which is preliminary data.</text>
</comment>
<organism evidence="1 2">
    <name type="scientific">Acaulospora morrowiae</name>
    <dbReference type="NCBI Taxonomy" id="94023"/>
    <lineage>
        <taxon>Eukaryota</taxon>
        <taxon>Fungi</taxon>
        <taxon>Fungi incertae sedis</taxon>
        <taxon>Mucoromycota</taxon>
        <taxon>Glomeromycotina</taxon>
        <taxon>Glomeromycetes</taxon>
        <taxon>Diversisporales</taxon>
        <taxon>Acaulosporaceae</taxon>
        <taxon>Acaulospora</taxon>
    </lineage>
</organism>
<dbReference type="AlphaFoldDB" id="A0A9N9DQE5"/>
<proteinExistence type="predicted"/>
<reference evidence="1" key="1">
    <citation type="submission" date="2021-06" db="EMBL/GenBank/DDBJ databases">
        <authorList>
            <person name="Kallberg Y."/>
            <person name="Tangrot J."/>
            <person name="Rosling A."/>
        </authorList>
    </citation>
    <scope>NUCLEOTIDE SEQUENCE</scope>
    <source>
        <strain evidence="1">CL551</strain>
    </source>
</reference>
<name>A0A9N9DQE5_9GLOM</name>
<keyword evidence="2" id="KW-1185">Reference proteome</keyword>
<dbReference type="Proteomes" id="UP000789342">
    <property type="component" value="Unassembled WGS sequence"/>
</dbReference>
<sequence length="220" mass="25162">MQLSPECLDAVKYRAFWEDTEDPSLKKFLDFRLLAGDLEDKQTEYHRYNQELDTIGKFYAEVSEPEQNGNDCVSVDELYSMKHLETLCIIEYTNYPATCALVVGTTACLLMNVQSVCLLVHDVSYPCLHGWDVNGINRFWKLQNERQNIVVKIVLIEDKINMQENKAKAKVRKLQVLHSFSLLLNILGQNIHSLLIPLQYTGGPTRNHCYGNNGTNSTIC</sequence>
<dbReference type="OrthoDB" id="2446996at2759"/>
<dbReference type="EMBL" id="CAJVPV010009766">
    <property type="protein sequence ID" value="CAG8645022.1"/>
    <property type="molecule type" value="Genomic_DNA"/>
</dbReference>
<gene>
    <name evidence="1" type="ORF">AMORRO_LOCUS9692</name>
</gene>
<accession>A0A9N9DQE5</accession>
<evidence type="ECO:0000313" key="2">
    <source>
        <dbReference type="Proteomes" id="UP000789342"/>
    </source>
</evidence>
<evidence type="ECO:0000313" key="1">
    <source>
        <dbReference type="EMBL" id="CAG8645022.1"/>
    </source>
</evidence>